<evidence type="ECO:0000313" key="17">
    <source>
        <dbReference type="Proteomes" id="UP001595713"/>
    </source>
</evidence>
<evidence type="ECO:0000259" key="15">
    <source>
        <dbReference type="Pfam" id="PF07715"/>
    </source>
</evidence>
<evidence type="ECO:0000256" key="7">
    <source>
        <dbReference type="ARBA" id="ARBA00023065"/>
    </source>
</evidence>
<keyword evidence="4" id="KW-0410">Iron transport</keyword>
<accession>A0ABV7SVV7</accession>
<dbReference type="EMBL" id="JBHRXP010000003">
    <property type="protein sequence ID" value="MFC3580174.1"/>
    <property type="molecule type" value="Genomic_DNA"/>
</dbReference>
<comment type="similarity">
    <text evidence="11 12">Belongs to the TonB-dependent receptor family.</text>
</comment>
<dbReference type="Pfam" id="PF07715">
    <property type="entry name" value="Plug"/>
    <property type="match status" value="1"/>
</dbReference>
<evidence type="ECO:0000256" key="11">
    <source>
        <dbReference type="PROSITE-ProRule" id="PRU01360"/>
    </source>
</evidence>
<reference evidence="17" key="1">
    <citation type="journal article" date="2019" name="Int. J. Syst. Evol. Microbiol.">
        <title>The Global Catalogue of Microorganisms (GCM) 10K type strain sequencing project: providing services to taxonomists for standard genome sequencing and annotation.</title>
        <authorList>
            <consortium name="The Broad Institute Genomics Platform"/>
            <consortium name="The Broad Institute Genome Sequencing Center for Infectious Disease"/>
            <person name="Wu L."/>
            <person name="Ma J."/>
        </authorList>
    </citation>
    <scope>NUCLEOTIDE SEQUENCE [LARGE SCALE GENOMIC DNA]</scope>
    <source>
        <strain evidence="17">KCTC 42739</strain>
    </source>
</reference>
<dbReference type="PROSITE" id="PS52016">
    <property type="entry name" value="TONB_DEPENDENT_REC_3"/>
    <property type="match status" value="1"/>
</dbReference>
<name>A0ABV7SVV7_9SPHN</name>
<keyword evidence="6" id="KW-0408">Iron</keyword>
<evidence type="ECO:0000256" key="1">
    <source>
        <dbReference type="ARBA" id="ARBA00004571"/>
    </source>
</evidence>
<protein>
    <submittedName>
        <fullName evidence="16">TonB-dependent receptor</fullName>
    </submittedName>
</protein>
<evidence type="ECO:0000256" key="9">
    <source>
        <dbReference type="ARBA" id="ARBA00023136"/>
    </source>
</evidence>
<feature type="chain" id="PRO_5046673469" evidence="13">
    <location>
        <begin position="23"/>
        <end position="1010"/>
    </location>
</feature>
<evidence type="ECO:0000256" key="3">
    <source>
        <dbReference type="ARBA" id="ARBA00022452"/>
    </source>
</evidence>
<comment type="caution">
    <text evidence="16">The sequence shown here is derived from an EMBL/GenBank/DDBJ whole genome shotgun (WGS) entry which is preliminary data.</text>
</comment>
<dbReference type="InterPro" id="IPR036942">
    <property type="entry name" value="Beta-barrel_TonB_sf"/>
</dbReference>
<comment type="subcellular location">
    <subcellularLocation>
        <location evidence="1 11">Cell outer membrane</location>
        <topology evidence="1 11">Multi-pass membrane protein</topology>
    </subcellularLocation>
</comment>
<keyword evidence="13" id="KW-0732">Signal</keyword>
<keyword evidence="7" id="KW-0406">Ion transport</keyword>
<evidence type="ECO:0000256" key="8">
    <source>
        <dbReference type="ARBA" id="ARBA00023077"/>
    </source>
</evidence>
<gene>
    <name evidence="16" type="ORF">ACFONA_08340</name>
</gene>
<dbReference type="Proteomes" id="UP001595713">
    <property type="component" value="Unassembled WGS sequence"/>
</dbReference>
<evidence type="ECO:0000256" key="13">
    <source>
        <dbReference type="SAM" id="SignalP"/>
    </source>
</evidence>
<sequence length="1010" mass="107360">MTRTYLLCAASLTALAATGAHAQSIGPAPGTASQPTGDARPGDSAIEDIIVVAQRQSERLQDVPISVSAFSAETLKTQQINNASDLQLSLPNVTFTKGQFTSASFTIRGVGDLCVGSSCDSATAIHVNDIPLLSTRLFETEYFDLERVEVLRGPQGTLYGRNATSGVANFITAKPDLTGIHGSGEFEYGNYNSVKAQGMFNLPLGETLGLRVAGYYLNRNGYTKNLFDNSRIDGRDLYAIRGSLRWQPTSDTTIDLMGYYFHEKDNRSRIQKQLCHRDPTAVLGCSPDRLGFETTNANGTLAAALSSRQLFALASLAQGGALGNLGINNVLNGTDAFAGVVNPTDLRTVSVDYNPTYFADEVQLFGRLEQTLGRFNVTLTGGYARNSVDARSDYTLSVANPYSAEALARASAAAATFPLSLAPVFRGGQFCASEPNASLTGVFGGNTAACSIRQIDFDRSSGRSTQWSAEAQVASQFDGAFNFRLGGIYVKQVQRDANYYVVSTGIDYGAAVLGGAQAGNGRFLGPPFFANQSSRYALKSYGIFGEAYVNFNDRLKLTLGGRYSNDDKSIASRSPIATIPAPVGSTDLYGSSLAGAPNGTGGFFGDADLTRAGYQPFRATSVKFDDVTGRAVLDFKISPNNLLYASYSRGYKSGGINPPVDPTFVAPLSFAPENIDAYEIGSKNSFLNGQVRLNASAFYYKYKNMQISRILNRTSFNDNTDATIYGAELEAIVAPTPRFVVNMSASYLHTKIKDLSLVDPRDPSAGRSDVTIIKDVQNSSNCVLIPTAGANGSALVGAVNAFINGATGAANGGALFQSGTVPVPGTNARGALSSCALLAAAVAGAPYAPGSTLAALGPVLQAFGFARGPLGFSLDSGYAVPTLPLGVSQSLNGNQLPGSPNYKVAIGAQYTFDLRGGASIVLRGDYNYTGEFYARPQNSNIDRIPNFEQINAQIRFNGPNDRYFARIFVQNLQNNDSITGQFLTDPAAGLYTNIFTLEPRRYGASIGFKF</sequence>
<proteinExistence type="inferred from homology"/>
<dbReference type="Gene3D" id="2.40.170.20">
    <property type="entry name" value="TonB-dependent receptor, beta-barrel domain"/>
    <property type="match status" value="2"/>
</dbReference>
<dbReference type="InterPro" id="IPR039426">
    <property type="entry name" value="TonB-dep_rcpt-like"/>
</dbReference>
<feature type="domain" description="TonB-dependent receptor-like beta-barrel" evidence="14">
    <location>
        <begin position="457"/>
        <end position="749"/>
    </location>
</feature>
<keyword evidence="17" id="KW-1185">Reference proteome</keyword>
<dbReference type="SUPFAM" id="SSF56935">
    <property type="entry name" value="Porins"/>
    <property type="match status" value="1"/>
</dbReference>
<keyword evidence="8 12" id="KW-0798">TonB box</keyword>
<keyword evidence="2 11" id="KW-0813">Transport</keyword>
<evidence type="ECO:0000256" key="4">
    <source>
        <dbReference type="ARBA" id="ARBA00022496"/>
    </source>
</evidence>
<feature type="signal peptide" evidence="13">
    <location>
        <begin position="1"/>
        <end position="22"/>
    </location>
</feature>
<keyword evidence="9 11" id="KW-0472">Membrane</keyword>
<evidence type="ECO:0000256" key="12">
    <source>
        <dbReference type="RuleBase" id="RU003357"/>
    </source>
</evidence>
<dbReference type="Pfam" id="PF00593">
    <property type="entry name" value="TonB_dep_Rec_b-barrel"/>
    <property type="match status" value="1"/>
</dbReference>
<keyword evidence="10 11" id="KW-0998">Cell outer membrane</keyword>
<keyword evidence="5 11" id="KW-0812">Transmembrane</keyword>
<evidence type="ECO:0000256" key="5">
    <source>
        <dbReference type="ARBA" id="ARBA00022692"/>
    </source>
</evidence>
<evidence type="ECO:0000259" key="14">
    <source>
        <dbReference type="Pfam" id="PF00593"/>
    </source>
</evidence>
<evidence type="ECO:0000256" key="2">
    <source>
        <dbReference type="ARBA" id="ARBA00022448"/>
    </source>
</evidence>
<dbReference type="PANTHER" id="PTHR32552">
    <property type="entry name" value="FERRICHROME IRON RECEPTOR-RELATED"/>
    <property type="match status" value="1"/>
</dbReference>
<dbReference type="RefSeq" id="WP_261295394.1">
    <property type="nucleotide sequence ID" value="NZ_JANQBK010000015.1"/>
</dbReference>
<evidence type="ECO:0000256" key="6">
    <source>
        <dbReference type="ARBA" id="ARBA00023004"/>
    </source>
</evidence>
<dbReference type="InterPro" id="IPR012910">
    <property type="entry name" value="Plug_dom"/>
</dbReference>
<keyword evidence="16" id="KW-0675">Receptor</keyword>
<feature type="domain" description="TonB-dependent receptor plug" evidence="15">
    <location>
        <begin position="60"/>
        <end position="167"/>
    </location>
</feature>
<dbReference type="PANTHER" id="PTHR32552:SF81">
    <property type="entry name" value="TONB-DEPENDENT OUTER MEMBRANE RECEPTOR"/>
    <property type="match status" value="1"/>
</dbReference>
<evidence type="ECO:0000256" key="10">
    <source>
        <dbReference type="ARBA" id="ARBA00023237"/>
    </source>
</evidence>
<evidence type="ECO:0000313" key="16">
    <source>
        <dbReference type="EMBL" id="MFC3580174.1"/>
    </source>
</evidence>
<dbReference type="InterPro" id="IPR000531">
    <property type="entry name" value="Beta-barrel_TonB"/>
</dbReference>
<organism evidence="16 17">
    <name type="scientific">Sphingomonas hylomeconis</name>
    <dbReference type="NCBI Taxonomy" id="1395958"/>
    <lineage>
        <taxon>Bacteria</taxon>
        <taxon>Pseudomonadati</taxon>
        <taxon>Pseudomonadota</taxon>
        <taxon>Alphaproteobacteria</taxon>
        <taxon>Sphingomonadales</taxon>
        <taxon>Sphingomonadaceae</taxon>
        <taxon>Sphingomonas</taxon>
    </lineage>
</organism>
<keyword evidence="3 11" id="KW-1134">Transmembrane beta strand</keyword>